<evidence type="ECO:0000313" key="2">
    <source>
        <dbReference type="EMBL" id="CAG5082464.1"/>
    </source>
</evidence>
<dbReference type="Proteomes" id="UP000683507">
    <property type="component" value="Chromosome"/>
</dbReference>
<name>A0A916JMQ6_9FLAO</name>
<keyword evidence="1" id="KW-1133">Transmembrane helix</keyword>
<reference evidence="2" key="1">
    <citation type="submission" date="2021-04" db="EMBL/GenBank/DDBJ databases">
        <authorList>
            <person name="Rodrigo-Torres L."/>
            <person name="Arahal R. D."/>
            <person name="Lucena T."/>
        </authorList>
    </citation>
    <scope>NUCLEOTIDE SEQUENCE</scope>
    <source>
        <strain evidence="2">AS29M-1</strain>
    </source>
</reference>
<dbReference type="AlphaFoldDB" id="A0A916JMQ6"/>
<organism evidence="2 3">
    <name type="scientific">Parvicella tangerina</name>
    <dbReference type="NCBI Taxonomy" id="2829795"/>
    <lineage>
        <taxon>Bacteria</taxon>
        <taxon>Pseudomonadati</taxon>
        <taxon>Bacteroidota</taxon>
        <taxon>Flavobacteriia</taxon>
        <taxon>Flavobacteriales</taxon>
        <taxon>Parvicellaceae</taxon>
        <taxon>Parvicella</taxon>
    </lineage>
</organism>
<keyword evidence="3" id="KW-1185">Reference proteome</keyword>
<evidence type="ECO:0000313" key="3">
    <source>
        <dbReference type="Proteomes" id="UP000683507"/>
    </source>
</evidence>
<protein>
    <submittedName>
        <fullName evidence="2">Uncharacterized protein</fullName>
    </submittedName>
</protein>
<accession>A0A916JMQ6</accession>
<sequence length="571" mass="65938">MERKTQHQELRIFTTILKSTSLLSLLILWSFTSYTQVLEASAKVSQGFVQLNDKPTSQPFLDEKGLDFYTEEVTSNSLPAFEFYGGMRMRDFPLIFGMSFTLNRFETTYKGYTQRHSDNTLGQFAIQKSGLLFSYAYRIGYRHNAFKTFRPFVFVDLGLMANYSDKILSTQLIHEGFTETPDLSLYSSIDIKRRFGLSLGFEWRDLVFSFDIHRMREELVYDGEGKDIPYNKRRLYSFGITYFFIREKFYKSAGRTVSSPKEGYTHQLNYVKRSPKYFSIIGGVGAHIYVGGAGMAKDVTDDVTFLNLKTTTTQISSATDREDTEITMMKFGYYSSENTGIPRYNLGLALHKGNVEVEIMGHYYQFINRHEYEFTYDKISRYITNGNAYDYFREGDFNYNSLDFSLINTIQSSGVTVAMKYKFKPSDSNGFPIYLGAGWNQNYYAIKSSNLESVNSQGLELATDMVRSFNGESGVGSGENYYSTEDENYYLSDEAFAYLVETKDGYEPLDDYASSRSSIWQKMNGLTLYAGLHYARFDVRFGFEWSWTDDFYLIRKVNTGFISATYHLWGK</sequence>
<proteinExistence type="predicted"/>
<keyword evidence="1" id="KW-0472">Membrane</keyword>
<gene>
    <name evidence="2" type="ORF">CRYO30217_01925</name>
</gene>
<evidence type="ECO:0000256" key="1">
    <source>
        <dbReference type="SAM" id="Phobius"/>
    </source>
</evidence>
<feature type="transmembrane region" description="Helical" evidence="1">
    <location>
        <begin position="12"/>
        <end position="31"/>
    </location>
</feature>
<dbReference type="KEGG" id="ptan:CRYO30217_01925"/>
<dbReference type="EMBL" id="OU015584">
    <property type="protein sequence ID" value="CAG5082464.1"/>
    <property type="molecule type" value="Genomic_DNA"/>
</dbReference>
<keyword evidence="1" id="KW-0812">Transmembrane</keyword>
<dbReference type="RefSeq" id="WP_258542123.1">
    <property type="nucleotide sequence ID" value="NZ_OU015584.1"/>
</dbReference>